<organism evidence="1 2">
    <name type="scientific">Myceligenerans salitolerans</name>
    <dbReference type="NCBI Taxonomy" id="1230528"/>
    <lineage>
        <taxon>Bacteria</taxon>
        <taxon>Bacillati</taxon>
        <taxon>Actinomycetota</taxon>
        <taxon>Actinomycetes</taxon>
        <taxon>Micrococcales</taxon>
        <taxon>Promicromonosporaceae</taxon>
        <taxon>Myceligenerans</taxon>
    </lineage>
</organism>
<name>A0ABS3I3K9_9MICO</name>
<reference evidence="2" key="1">
    <citation type="submission" date="2023-07" db="EMBL/GenBank/DDBJ databases">
        <title>Myceligenerans salitolerans sp. nov., a halotolerant actinomycete isolated from a salt lake in Xinjiang, China.</title>
        <authorList>
            <person name="Guan T."/>
        </authorList>
    </citation>
    <scope>NUCLEOTIDE SEQUENCE [LARGE SCALE GENOMIC DNA]</scope>
    <source>
        <strain evidence="2">XHU 5031</strain>
    </source>
</reference>
<comment type="caution">
    <text evidence="1">The sequence shown here is derived from an EMBL/GenBank/DDBJ whole genome shotgun (WGS) entry which is preliminary data.</text>
</comment>
<dbReference type="RefSeq" id="WP_207273482.1">
    <property type="nucleotide sequence ID" value="NZ_JAFMPK010000009.1"/>
</dbReference>
<dbReference type="Pfam" id="PF14081">
    <property type="entry name" value="DUF4262"/>
    <property type="match status" value="1"/>
</dbReference>
<evidence type="ECO:0000313" key="2">
    <source>
        <dbReference type="Proteomes" id="UP000664617"/>
    </source>
</evidence>
<dbReference type="InterPro" id="IPR025358">
    <property type="entry name" value="DUF4262"/>
</dbReference>
<dbReference type="EMBL" id="JAFMPK010000009">
    <property type="protein sequence ID" value="MBO0607552.1"/>
    <property type="molecule type" value="Genomic_DNA"/>
</dbReference>
<keyword evidence="2" id="KW-1185">Reference proteome</keyword>
<accession>A0ABS3I3K9</accession>
<evidence type="ECO:0000313" key="1">
    <source>
        <dbReference type="EMBL" id="MBO0607552.1"/>
    </source>
</evidence>
<sequence length="71" mass="7807">MALPFQGVLDGFDVLIGSVDQEYVEANLPQALKFAGEFSRGARQVLWPDGHGVFPGEPSFDSRLTGRQDLR</sequence>
<dbReference type="Proteomes" id="UP000664617">
    <property type="component" value="Unassembled WGS sequence"/>
</dbReference>
<protein>
    <submittedName>
        <fullName evidence="1">DUF4262 domain-containing protein</fullName>
    </submittedName>
</protein>
<gene>
    <name evidence="1" type="ORF">J0911_00740</name>
</gene>
<proteinExistence type="predicted"/>